<reference evidence="2 3" key="1">
    <citation type="submission" date="2019-05" db="EMBL/GenBank/DDBJ databases">
        <title>Another draft genome of Portunus trituberculatus and its Hox gene families provides insights of decapod evolution.</title>
        <authorList>
            <person name="Jeong J.-H."/>
            <person name="Song I."/>
            <person name="Kim S."/>
            <person name="Choi T."/>
            <person name="Kim D."/>
            <person name="Ryu S."/>
            <person name="Kim W."/>
        </authorList>
    </citation>
    <scope>NUCLEOTIDE SEQUENCE [LARGE SCALE GENOMIC DNA]</scope>
    <source>
        <tissue evidence="2">Muscle</tissue>
    </source>
</reference>
<feature type="transmembrane region" description="Helical" evidence="1">
    <location>
        <begin position="93"/>
        <end position="111"/>
    </location>
</feature>
<keyword evidence="3" id="KW-1185">Reference proteome</keyword>
<dbReference type="EMBL" id="VSRR010020571">
    <property type="protein sequence ID" value="MPC63250.1"/>
    <property type="molecule type" value="Genomic_DNA"/>
</dbReference>
<sequence>MYDDSTDGNGRRGCRPGLGFCRLERHWISNFSLLLLHFLGDPALIFRLADWLGLGFLASHVFRRWLSLAMLTSVVFLAVGTCFVINAETAAESGCCCGRLVGLAGVFLAGLDGQGRRCVVLTPCFAGHHLIFLVIVVFLLLFSVSVVGFVAFFLVGPCFLFRWRLGVATVVFPVWCSAPGWPRRDSLVLGAGGSSQGAESDVNGRQAIVLQDGWNQLLKPAMIRPFAVNIQAYIFACIFSSSCCFRGVRWLHVVGIDVEPTGATSLASGPLTSSQMARRTWSPSLVGRFLRGRVLDEPVACLHSVPLDQSRVLCRTRHGTSEKFQLVLVVGSHPRTWISHRLSTLPVALPTVLVSSTPRWGKSCLRGATLLVTAAEVSIPVPATQGAGQRGRDRSYDVSFKFLPPLSAASCPHTVLVCSTPRRGRELPAGSHPAPHYRVGNTPIPATQGAEQRESDMFRQKHQVSVTQISADLLVVRFRLCVI</sequence>
<evidence type="ECO:0000313" key="3">
    <source>
        <dbReference type="Proteomes" id="UP000324222"/>
    </source>
</evidence>
<proteinExistence type="predicted"/>
<feature type="transmembrane region" description="Helical" evidence="1">
    <location>
        <begin position="131"/>
        <end position="155"/>
    </location>
</feature>
<dbReference type="AlphaFoldDB" id="A0A5B7GT72"/>
<comment type="caution">
    <text evidence="2">The sequence shown here is derived from an EMBL/GenBank/DDBJ whole genome shotgun (WGS) entry which is preliminary data.</text>
</comment>
<dbReference type="Proteomes" id="UP000324222">
    <property type="component" value="Unassembled WGS sequence"/>
</dbReference>
<feature type="transmembrane region" description="Helical" evidence="1">
    <location>
        <begin position="65"/>
        <end position="86"/>
    </location>
</feature>
<evidence type="ECO:0008006" key="4">
    <source>
        <dbReference type="Google" id="ProtNLM"/>
    </source>
</evidence>
<evidence type="ECO:0000256" key="1">
    <source>
        <dbReference type="SAM" id="Phobius"/>
    </source>
</evidence>
<name>A0A5B7GT72_PORTR</name>
<keyword evidence="1" id="KW-0812">Transmembrane</keyword>
<keyword evidence="1" id="KW-0472">Membrane</keyword>
<accession>A0A5B7GT72</accession>
<gene>
    <name evidence="2" type="ORF">E2C01_057345</name>
</gene>
<organism evidence="2 3">
    <name type="scientific">Portunus trituberculatus</name>
    <name type="common">Swimming crab</name>
    <name type="synonym">Neptunus trituberculatus</name>
    <dbReference type="NCBI Taxonomy" id="210409"/>
    <lineage>
        <taxon>Eukaryota</taxon>
        <taxon>Metazoa</taxon>
        <taxon>Ecdysozoa</taxon>
        <taxon>Arthropoda</taxon>
        <taxon>Crustacea</taxon>
        <taxon>Multicrustacea</taxon>
        <taxon>Malacostraca</taxon>
        <taxon>Eumalacostraca</taxon>
        <taxon>Eucarida</taxon>
        <taxon>Decapoda</taxon>
        <taxon>Pleocyemata</taxon>
        <taxon>Brachyura</taxon>
        <taxon>Eubrachyura</taxon>
        <taxon>Portunoidea</taxon>
        <taxon>Portunidae</taxon>
        <taxon>Portuninae</taxon>
        <taxon>Portunus</taxon>
    </lineage>
</organism>
<protein>
    <recommendedName>
        <fullName evidence="4">Transmembrane protein</fullName>
    </recommendedName>
</protein>
<keyword evidence="1" id="KW-1133">Transmembrane helix</keyword>
<evidence type="ECO:0000313" key="2">
    <source>
        <dbReference type="EMBL" id="MPC63250.1"/>
    </source>
</evidence>